<comment type="caution">
    <text evidence="10">The sequence shown here is derived from an EMBL/GenBank/DDBJ whole genome shotgun (WGS) entry which is preliminary data.</text>
</comment>
<dbReference type="Pfam" id="PF00931">
    <property type="entry name" value="NB-ARC"/>
    <property type="match status" value="1"/>
</dbReference>
<dbReference type="InterPro" id="IPR036388">
    <property type="entry name" value="WH-like_DNA-bd_sf"/>
</dbReference>
<feature type="domain" description="NB-ARC" evidence="7">
    <location>
        <begin position="165"/>
        <end position="340"/>
    </location>
</feature>
<keyword evidence="2" id="KW-0433">Leucine-rich repeat</keyword>
<proteinExistence type="inferred from homology"/>
<organism evidence="10 11">
    <name type="scientific">Penstemon davidsonii</name>
    <dbReference type="NCBI Taxonomy" id="160366"/>
    <lineage>
        <taxon>Eukaryota</taxon>
        <taxon>Viridiplantae</taxon>
        <taxon>Streptophyta</taxon>
        <taxon>Embryophyta</taxon>
        <taxon>Tracheophyta</taxon>
        <taxon>Spermatophyta</taxon>
        <taxon>Magnoliopsida</taxon>
        <taxon>eudicotyledons</taxon>
        <taxon>Gunneridae</taxon>
        <taxon>Pentapetalae</taxon>
        <taxon>asterids</taxon>
        <taxon>lamiids</taxon>
        <taxon>Lamiales</taxon>
        <taxon>Plantaginaceae</taxon>
        <taxon>Cheloneae</taxon>
        <taxon>Penstemon</taxon>
    </lineage>
</organism>
<name>A0ABR0CNF1_9LAMI</name>
<dbReference type="Gene3D" id="1.20.5.4130">
    <property type="match status" value="2"/>
</dbReference>
<dbReference type="Pfam" id="PF23559">
    <property type="entry name" value="WHD_DRP"/>
    <property type="match status" value="1"/>
</dbReference>
<evidence type="ECO:0000259" key="9">
    <source>
        <dbReference type="Pfam" id="PF23559"/>
    </source>
</evidence>
<evidence type="ECO:0000259" key="7">
    <source>
        <dbReference type="Pfam" id="PF00931"/>
    </source>
</evidence>
<dbReference type="InterPro" id="IPR027417">
    <property type="entry name" value="P-loop_NTPase"/>
</dbReference>
<protein>
    <submittedName>
        <fullName evidence="10">Uncharacterized protein</fullName>
    </submittedName>
</protein>
<dbReference type="InterPro" id="IPR032675">
    <property type="entry name" value="LRR_dom_sf"/>
</dbReference>
<evidence type="ECO:0000256" key="6">
    <source>
        <dbReference type="ARBA" id="ARBA00022840"/>
    </source>
</evidence>
<evidence type="ECO:0000256" key="5">
    <source>
        <dbReference type="ARBA" id="ARBA00022821"/>
    </source>
</evidence>
<dbReference type="PANTHER" id="PTHR23155">
    <property type="entry name" value="DISEASE RESISTANCE PROTEIN RP"/>
    <property type="match status" value="1"/>
</dbReference>
<keyword evidence="3" id="KW-0677">Repeat</keyword>
<dbReference type="InterPro" id="IPR044974">
    <property type="entry name" value="Disease_R_plants"/>
</dbReference>
<dbReference type="PRINTS" id="PR00364">
    <property type="entry name" value="DISEASERSIST"/>
</dbReference>
<dbReference type="Gene3D" id="1.10.10.10">
    <property type="entry name" value="Winged helix-like DNA-binding domain superfamily/Winged helix DNA-binding domain"/>
    <property type="match status" value="1"/>
</dbReference>
<feature type="domain" description="Disease resistance N-terminal" evidence="8">
    <location>
        <begin position="743"/>
        <end position="786"/>
    </location>
</feature>
<evidence type="ECO:0000256" key="3">
    <source>
        <dbReference type="ARBA" id="ARBA00022737"/>
    </source>
</evidence>
<sequence>MAESVVFCVIQAVGELLLYEARYLDCIRTQLEEIQTKLRRLQAISKIADARQEEDERIRDWVAETREAAYIAEDILDIFAIEISLGKEKSLLQKYAGMWKECTSLHHLGPNIHQIEAKISYLESDWRVSNIKPIGQGDVLDYVSERRQQIRRTYSHHEEDFIELDDDVEKLVAHLVNEVVDRCYHVVSIIGMGGIGKTAVTRKIYHHIKVRSHFHAFAWVCISRKWRAEEILKRILNKLVPEKREQINGMNDISELIKELFEVQKMKKCLVVLDDVWETDVWKSLRPAFPNRKLGSKVLLTTRNKEIALHIDTDTKCYSYEQRHLNEDESWELLKKKAFPGIHMEVEDEIASGDEYEDARSSMDSFHSCLSDEETDKILGNVNTPRSECDIQDIRVQEDTEKIGKQMVGLCGGLPLAIIVLGGLLMTKSTLNEWKKVHQNFNSHLRKGRSLQENGIVYDVLALSYHDLPYQVKPCFLHLGNFPEDYEIPTRKLFQLWAAEGFILSDCHPSEEQESIMDIGERYLRKEENFLLRIPLSDEPKLIGSSSSSSNSTSTSLIHRLAISVDSDLGKYFPPESENLDHVRSAVFFSRLSNRKHLQSTLELLCNSFKLLRWPMATLEKLPNLYSLILRKNSFVGSVMHCSARGFDQLRTLEFQGLSILEDWIVEEGSMPNLLRLTIDECISLRMVPEGIKFISTMREMLIVNMPEAFKERVRLVEECGNNFYKITVRETNRDHITDFENPQDARQHEDDSIRHWVSKTREFVYDIEDLLEKFAIDISLRKERSVLRKPSEKNLTTLQDIESKISSRESDWEVCNIGSIGQEEILNFVSQRRQEIRRSYSHYEEDFVGLDEDVEELVARVVNEDGGDCCHVVSIIGIGGIGDSSGKKGLPSWRYTWSF</sequence>
<dbReference type="InterPro" id="IPR041118">
    <property type="entry name" value="Rx_N"/>
</dbReference>
<gene>
    <name evidence="10" type="ORF">RD792_014110</name>
</gene>
<evidence type="ECO:0000313" key="11">
    <source>
        <dbReference type="Proteomes" id="UP001291926"/>
    </source>
</evidence>
<dbReference type="Proteomes" id="UP001291926">
    <property type="component" value="Unassembled WGS sequence"/>
</dbReference>
<accession>A0ABR0CNF1</accession>
<comment type="similarity">
    <text evidence="1">Belongs to the disease resistance NB-LRR family.</text>
</comment>
<dbReference type="Pfam" id="PF18052">
    <property type="entry name" value="Rx_N"/>
    <property type="match status" value="2"/>
</dbReference>
<evidence type="ECO:0000256" key="4">
    <source>
        <dbReference type="ARBA" id="ARBA00022741"/>
    </source>
</evidence>
<dbReference type="CDD" id="cd14798">
    <property type="entry name" value="RX-CC_like"/>
    <property type="match status" value="1"/>
</dbReference>
<dbReference type="Gene3D" id="3.40.50.300">
    <property type="entry name" value="P-loop containing nucleotide triphosphate hydrolases"/>
    <property type="match status" value="1"/>
</dbReference>
<evidence type="ECO:0000256" key="1">
    <source>
        <dbReference type="ARBA" id="ARBA00008894"/>
    </source>
</evidence>
<evidence type="ECO:0000259" key="8">
    <source>
        <dbReference type="Pfam" id="PF18052"/>
    </source>
</evidence>
<dbReference type="InterPro" id="IPR038005">
    <property type="entry name" value="RX-like_CC"/>
</dbReference>
<keyword evidence="11" id="KW-1185">Reference proteome</keyword>
<keyword evidence="5" id="KW-0611">Plant defense</keyword>
<keyword evidence="6" id="KW-0067">ATP-binding</keyword>
<feature type="domain" description="Disease resistance N-terminal" evidence="8">
    <location>
        <begin position="5"/>
        <end position="90"/>
    </location>
</feature>
<feature type="domain" description="Disease resistance protein winged helix" evidence="9">
    <location>
        <begin position="482"/>
        <end position="525"/>
    </location>
</feature>
<dbReference type="InterPro" id="IPR002182">
    <property type="entry name" value="NB-ARC"/>
</dbReference>
<keyword evidence="4" id="KW-0547">Nucleotide-binding</keyword>
<dbReference type="SUPFAM" id="SSF52058">
    <property type="entry name" value="L domain-like"/>
    <property type="match status" value="1"/>
</dbReference>
<reference evidence="10 11" key="1">
    <citation type="journal article" date="2023" name="bioRxiv">
        <title>Genome report: Whole genome sequence and annotation of Penstemon davidsonii.</title>
        <authorList>
            <person name="Ostevik K.L."/>
            <person name="Alabady M."/>
            <person name="Zhang M."/>
            <person name="Rausher M.D."/>
        </authorList>
    </citation>
    <scope>NUCLEOTIDE SEQUENCE [LARGE SCALE GENOMIC DNA]</scope>
    <source>
        <strain evidence="10">DNT005</strain>
        <tissue evidence="10">Whole leaf</tissue>
    </source>
</reference>
<dbReference type="EMBL" id="JAYDYQ010002687">
    <property type="protein sequence ID" value="KAK4478621.1"/>
    <property type="molecule type" value="Genomic_DNA"/>
</dbReference>
<dbReference type="SUPFAM" id="SSF52540">
    <property type="entry name" value="P-loop containing nucleoside triphosphate hydrolases"/>
    <property type="match status" value="2"/>
</dbReference>
<dbReference type="Gene3D" id="3.80.10.10">
    <property type="entry name" value="Ribonuclease Inhibitor"/>
    <property type="match status" value="1"/>
</dbReference>
<dbReference type="InterPro" id="IPR042197">
    <property type="entry name" value="Apaf_helical"/>
</dbReference>
<evidence type="ECO:0000256" key="2">
    <source>
        <dbReference type="ARBA" id="ARBA00022614"/>
    </source>
</evidence>
<dbReference type="Gene3D" id="1.10.8.430">
    <property type="entry name" value="Helical domain of apoptotic protease-activating factors"/>
    <property type="match status" value="1"/>
</dbReference>
<dbReference type="InterPro" id="IPR058922">
    <property type="entry name" value="WHD_DRP"/>
</dbReference>
<dbReference type="PANTHER" id="PTHR23155:SF1185">
    <property type="entry name" value="DISEASE RESISTANCE RPP8-LIKE PROTEIN 3-RELATED"/>
    <property type="match status" value="1"/>
</dbReference>
<evidence type="ECO:0000313" key="10">
    <source>
        <dbReference type="EMBL" id="KAK4478621.1"/>
    </source>
</evidence>